<reference evidence="2" key="1">
    <citation type="journal article" date="2015" name="Nat. Genet.">
        <title>The genome and transcriptome of the zoonotic hookworm Ancylostoma ceylanicum identify infection-specific gene families.</title>
        <authorList>
            <person name="Schwarz E.M."/>
            <person name="Hu Y."/>
            <person name="Antoshechkin I."/>
            <person name="Miller M.M."/>
            <person name="Sternberg P.W."/>
            <person name="Aroian R.V."/>
        </authorList>
    </citation>
    <scope>NUCLEOTIDE SEQUENCE</scope>
    <source>
        <strain evidence="2">HY135</strain>
    </source>
</reference>
<comment type="caution">
    <text evidence="1">The sequence shown here is derived from an EMBL/GenBank/DDBJ whole genome shotgun (WGS) entry which is preliminary data.</text>
</comment>
<name>A0A016SUL4_9BILA</name>
<dbReference type="Proteomes" id="UP000024635">
    <property type="component" value="Unassembled WGS sequence"/>
</dbReference>
<accession>A0A016SUL4</accession>
<evidence type="ECO:0000313" key="1">
    <source>
        <dbReference type="EMBL" id="EYB94046.1"/>
    </source>
</evidence>
<dbReference type="AlphaFoldDB" id="A0A016SUL4"/>
<sequence length="73" mass="8200">MKDDPPWAGSVGNDIIRVSYEEWVSLAKLEDTCPPWPSSGENCRIQLRLDQEVAKTTGFESADGRARKVPEHE</sequence>
<protein>
    <submittedName>
        <fullName evidence="1">Uncharacterized protein</fullName>
    </submittedName>
</protein>
<evidence type="ECO:0000313" key="2">
    <source>
        <dbReference type="Proteomes" id="UP000024635"/>
    </source>
</evidence>
<keyword evidence="2" id="KW-1185">Reference proteome</keyword>
<proteinExistence type="predicted"/>
<dbReference type="EMBL" id="JARK01001512">
    <property type="protein sequence ID" value="EYB94046.1"/>
    <property type="molecule type" value="Genomic_DNA"/>
</dbReference>
<organism evidence="1 2">
    <name type="scientific">Ancylostoma ceylanicum</name>
    <dbReference type="NCBI Taxonomy" id="53326"/>
    <lineage>
        <taxon>Eukaryota</taxon>
        <taxon>Metazoa</taxon>
        <taxon>Ecdysozoa</taxon>
        <taxon>Nematoda</taxon>
        <taxon>Chromadorea</taxon>
        <taxon>Rhabditida</taxon>
        <taxon>Rhabditina</taxon>
        <taxon>Rhabditomorpha</taxon>
        <taxon>Strongyloidea</taxon>
        <taxon>Ancylostomatidae</taxon>
        <taxon>Ancylostomatinae</taxon>
        <taxon>Ancylostoma</taxon>
    </lineage>
</organism>
<gene>
    <name evidence="1" type="primary">Acey_s0176.g551</name>
    <name evidence="1" type="ORF">Y032_0176g551</name>
</gene>